<dbReference type="CDD" id="cd00801">
    <property type="entry name" value="INT_P4_C"/>
    <property type="match status" value="1"/>
</dbReference>
<dbReference type="InterPro" id="IPR025166">
    <property type="entry name" value="Integrase_DNA_bind_dom"/>
</dbReference>
<evidence type="ECO:0000256" key="1">
    <source>
        <dbReference type="ARBA" id="ARBA00008857"/>
    </source>
</evidence>
<dbReference type="InterPro" id="IPR010998">
    <property type="entry name" value="Integrase_recombinase_N"/>
</dbReference>
<dbReference type="Pfam" id="PF00589">
    <property type="entry name" value="Phage_integrase"/>
    <property type="match status" value="1"/>
</dbReference>
<dbReference type="AlphaFoldDB" id="A0A1M6QZQ8"/>
<evidence type="ECO:0000256" key="3">
    <source>
        <dbReference type="ARBA" id="ARBA00023125"/>
    </source>
</evidence>
<dbReference type="GO" id="GO:0006310">
    <property type="term" value="P:DNA recombination"/>
    <property type="evidence" value="ECO:0007669"/>
    <property type="project" value="UniProtKB-KW"/>
</dbReference>
<accession>A0A1M6QZQ8</accession>
<dbReference type="Gene3D" id="1.10.443.10">
    <property type="entry name" value="Intergrase catalytic core"/>
    <property type="match status" value="1"/>
</dbReference>
<dbReference type="InterPro" id="IPR050808">
    <property type="entry name" value="Phage_Integrase"/>
</dbReference>
<dbReference type="Proteomes" id="UP000184387">
    <property type="component" value="Unassembled WGS sequence"/>
</dbReference>
<name>A0A1M6QZQ8_9PROT</name>
<dbReference type="GO" id="GO:0015074">
    <property type="term" value="P:DNA integration"/>
    <property type="evidence" value="ECO:0007669"/>
    <property type="project" value="UniProtKB-KW"/>
</dbReference>
<gene>
    <name evidence="6" type="ORF">SAMN02745194_04563</name>
</gene>
<reference evidence="6 7" key="1">
    <citation type="submission" date="2016-11" db="EMBL/GenBank/DDBJ databases">
        <authorList>
            <person name="Jaros S."/>
            <person name="Januszkiewicz K."/>
            <person name="Wedrychowicz H."/>
        </authorList>
    </citation>
    <scope>NUCLEOTIDE SEQUENCE [LARGE SCALE GENOMIC DNA]</scope>
    <source>
        <strain evidence="6 7">DSM 14916</strain>
    </source>
</reference>
<dbReference type="InterPro" id="IPR038488">
    <property type="entry name" value="Integrase_DNA-bd_sf"/>
</dbReference>
<keyword evidence="3" id="KW-0238">DNA-binding</keyword>
<keyword evidence="4" id="KW-0233">DNA recombination</keyword>
<keyword evidence="7" id="KW-1185">Reference proteome</keyword>
<dbReference type="EMBL" id="FQZF01000039">
    <property type="protein sequence ID" value="SHK25725.1"/>
    <property type="molecule type" value="Genomic_DNA"/>
</dbReference>
<dbReference type="SUPFAM" id="SSF56349">
    <property type="entry name" value="DNA breaking-rejoining enzymes"/>
    <property type="match status" value="1"/>
</dbReference>
<dbReference type="OrthoDB" id="9795573at2"/>
<dbReference type="PANTHER" id="PTHR30629">
    <property type="entry name" value="PROPHAGE INTEGRASE"/>
    <property type="match status" value="1"/>
</dbReference>
<evidence type="ECO:0000256" key="4">
    <source>
        <dbReference type="ARBA" id="ARBA00023172"/>
    </source>
</evidence>
<dbReference type="Gene3D" id="3.30.160.390">
    <property type="entry name" value="Integrase, DNA-binding domain"/>
    <property type="match status" value="1"/>
</dbReference>
<protein>
    <submittedName>
        <fullName evidence="6">Integrase</fullName>
    </submittedName>
</protein>
<dbReference type="PROSITE" id="PS51898">
    <property type="entry name" value="TYR_RECOMBINASE"/>
    <property type="match status" value="1"/>
</dbReference>
<dbReference type="InterPro" id="IPR013762">
    <property type="entry name" value="Integrase-like_cat_sf"/>
</dbReference>
<evidence type="ECO:0000313" key="6">
    <source>
        <dbReference type="EMBL" id="SHK25725.1"/>
    </source>
</evidence>
<dbReference type="Gene3D" id="1.10.150.130">
    <property type="match status" value="1"/>
</dbReference>
<dbReference type="Pfam" id="PF13356">
    <property type="entry name" value="Arm-DNA-bind_3"/>
    <property type="match status" value="1"/>
</dbReference>
<evidence type="ECO:0000259" key="5">
    <source>
        <dbReference type="PROSITE" id="PS51898"/>
    </source>
</evidence>
<dbReference type="InterPro" id="IPR002104">
    <property type="entry name" value="Integrase_catalytic"/>
</dbReference>
<evidence type="ECO:0000313" key="7">
    <source>
        <dbReference type="Proteomes" id="UP000184387"/>
    </source>
</evidence>
<organism evidence="6 7">
    <name type="scientific">Muricoccus roseus</name>
    <dbReference type="NCBI Taxonomy" id="198092"/>
    <lineage>
        <taxon>Bacteria</taxon>
        <taxon>Pseudomonadati</taxon>
        <taxon>Pseudomonadota</taxon>
        <taxon>Alphaproteobacteria</taxon>
        <taxon>Acetobacterales</taxon>
        <taxon>Roseomonadaceae</taxon>
        <taxon>Muricoccus</taxon>
    </lineage>
</organism>
<dbReference type="GO" id="GO:0003677">
    <property type="term" value="F:DNA binding"/>
    <property type="evidence" value="ECO:0007669"/>
    <property type="project" value="UniProtKB-KW"/>
</dbReference>
<sequence length="438" mass="48681">MLTDRQVKAAAPREKLYRLPDGDGLRLQVMPSGSKLWHYRYEIGGKEKTLSIGTYPEVSLARAREERDAARALVRQGRDPSIEKKLRRVAQIAASGVTFETVARAWHDQAKGAWAARHAWDVLNSLEADVFPTLGPLPLAEITPPMVLSVLRAIEARPAIETAHRVRQRISAVFVHAIATGQAEADPAAVVKAALRPVKRGRQPALISLEEVREVLRATGAEAASPVTRLAMRWHALTAARPGETAGARWSELVDLDGAEPRWVIPKERMKGREEKKREHVVPLTPEAVAITKVLWDLTGRSPFMFPNARHAHRPMSENALGYLLNRAGFHGRHVPHGWRAAFSSIMNERFLADRAVIDLMLAHVPKDKVEAAYNRAEHIARRRELAQAWANLLLDGMPAPEELLDGPRRNVSRASAIPLGQDEPVVIQRHGRLLQVA</sequence>
<feature type="domain" description="Tyr recombinase" evidence="5">
    <location>
        <begin position="202"/>
        <end position="391"/>
    </location>
</feature>
<keyword evidence="2" id="KW-0229">DNA integration</keyword>
<comment type="similarity">
    <text evidence="1">Belongs to the 'phage' integrase family.</text>
</comment>
<proteinExistence type="inferred from homology"/>
<evidence type="ECO:0000256" key="2">
    <source>
        <dbReference type="ARBA" id="ARBA00022908"/>
    </source>
</evidence>
<dbReference type="Pfam" id="PF22022">
    <property type="entry name" value="Phage_int_M"/>
    <property type="match status" value="1"/>
</dbReference>
<dbReference type="InterPro" id="IPR011010">
    <property type="entry name" value="DNA_brk_join_enz"/>
</dbReference>
<dbReference type="InterPro" id="IPR053876">
    <property type="entry name" value="Phage_int_M"/>
</dbReference>
<dbReference type="RefSeq" id="WP_073139350.1">
    <property type="nucleotide sequence ID" value="NZ_FQZF01000039.1"/>
</dbReference>
<dbReference type="STRING" id="198092.SAMN02745194_04563"/>
<dbReference type="PANTHER" id="PTHR30629:SF2">
    <property type="entry name" value="PROPHAGE INTEGRASE INTS-RELATED"/>
    <property type="match status" value="1"/>
</dbReference>